<evidence type="ECO:0000256" key="3">
    <source>
        <dbReference type="PROSITE-ProRule" id="PRU00169"/>
    </source>
</evidence>
<dbReference type="GO" id="GO:0009898">
    <property type="term" value="C:cytoplasmic side of plasma membrane"/>
    <property type="evidence" value="ECO:0007669"/>
    <property type="project" value="TreeGrafter"/>
</dbReference>
<dbReference type="InterPro" id="IPR001789">
    <property type="entry name" value="Sig_transdc_resp-reg_receiver"/>
</dbReference>
<dbReference type="PANTHER" id="PTHR43384">
    <property type="entry name" value="SEPTUM SITE-DETERMINING PROTEIN MIND HOMOLOG, CHLOROPLASTIC-RELATED"/>
    <property type="match status" value="1"/>
</dbReference>
<dbReference type="AlphaFoldDB" id="A0A212RT15"/>
<keyword evidence="3" id="KW-0597">Phosphoprotein</keyword>
<dbReference type="Proteomes" id="UP000197025">
    <property type="component" value="Unassembled WGS sequence"/>
</dbReference>
<dbReference type="Pfam" id="PF10609">
    <property type="entry name" value="ParA"/>
    <property type="match status" value="1"/>
</dbReference>
<organism evidence="5 6">
    <name type="scientific">Thermoflexus hugenholtzii JAD2</name>
    <dbReference type="NCBI Taxonomy" id="877466"/>
    <lineage>
        <taxon>Bacteria</taxon>
        <taxon>Bacillati</taxon>
        <taxon>Chloroflexota</taxon>
        <taxon>Thermoflexia</taxon>
        <taxon>Thermoflexales</taxon>
        <taxon>Thermoflexaceae</taxon>
        <taxon>Thermoflexus</taxon>
    </lineage>
</organism>
<dbReference type="Gene3D" id="3.40.50.2300">
    <property type="match status" value="1"/>
</dbReference>
<gene>
    <name evidence="5" type="ORF">SAMN02746019_00020170</name>
</gene>
<dbReference type="RefSeq" id="WP_088572448.1">
    <property type="nucleotide sequence ID" value="NZ_FYEK01000077.1"/>
</dbReference>
<dbReference type="GO" id="GO:0016887">
    <property type="term" value="F:ATP hydrolysis activity"/>
    <property type="evidence" value="ECO:0007669"/>
    <property type="project" value="TreeGrafter"/>
</dbReference>
<dbReference type="InterPro" id="IPR058245">
    <property type="entry name" value="NreC/VraR/RcsB-like_REC"/>
</dbReference>
<dbReference type="SUPFAM" id="SSF52172">
    <property type="entry name" value="CheY-like"/>
    <property type="match status" value="1"/>
</dbReference>
<reference evidence="6" key="1">
    <citation type="submission" date="2017-06" db="EMBL/GenBank/DDBJ databases">
        <authorList>
            <person name="Varghese N."/>
            <person name="Submissions S."/>
        </authorList>
    </citation>
    <scope>NUCLEOTIDE SEQUENCE [LARGE SCALE GENOMIC DNA]</scope>
    <source>
        <strain evidence="6">JAD2</strain>
    </source>
</reference>
<keyword evidence="2" id="KW-0067">ATP-binding</keyword>
<dbReference type="InterPro" id="IPR027417">
    <property type="entry name" value="P-loop_NTPase"/>
</dbReference>
<evidence type="ECO:0000313" key="5">
    <source>
        <dbReference type="EMBL" id="SNB75657.1"/>
    </source>
</evidence>
<dbReference type="InParanoid" id="A0A212RT15"/>
<dbReference type="GO" id="GO:0051782">
    <property type="term" value="P:negative regulation of cell division"/>
    <property type="evidence" value="ECO:0007669"/>
    <property type="project" value="TreeGrafter"/>
</dbReference>
<evidence type="ECO:0000313" key="6">
    <source>
        <dbReference type="Proteomes" id="UP000197025"/>
    </source>
</evidence>
<sequence length="402" mass="43372">MADARIRVLIVDDVPETRENLKKLLLFEPDIEVVGSAATAEEGIRLARDLQPDVVLLDINLPGMSGIAAVERIMEVAPLTQVVMMSVQSDADYLRRAMLAGARDFLPKPFSADELVATVRRVVRTRRPPAVLPPTGPLGVAAGPGGARGKVVAVYSPKGGVGTTMIAVNLAVALQKPDRKVALIDASLPFGDVGVFLNLQGPRHLADLAQMDEVDPEALTLTMLAHASGLKVLLAPPRPELAEYVTAEAMKRILGLARGLFDILVIDTTTQPSDLTLQILDEADRIVLVVTPDVPTIKNARLFFDVAAQLEYPPQKTLMVLNKADRRFGITAEMVEQALKHPVVAQIPWDETTVLQSINKGSPLVAQRARPIAQALLQLAGRVEEALSAAPEAEEVRRRTGR</sequence>
<accession>A0A212RT15</accession>
<keyword evidence="1" id="KW-0547">Nucleotide-binding</keyword>
<dbReference type="GO" id="GO:0000160">
    <property type="term" value="P:phosphorelay signal transduction system"/>
    <property type="evidence" value="ECO:0007669"/>
    <property type="project" value="InterPro"/>
</dbReference>
<protein>
    <submittedName>
        <fullName evidence="5">Pilus assembly protein CpaE</fullName>
    </submittedName>
</protein>
<dbReference type="SMART" id="SM00448">
    <property type="entry name" value="REC"/>
    <property type="match status" value="1"/>
</dbReference>
<dbReference type="GO" id="GO:0005524">
    <property type="term" value="F:ATP binding"/>
    <property type="evidence" value="ECO:0007669"/>
    <property type="project" value="UniProtKB-KW"/>
</dbReference>
<name>A0A212RT15_9CHLR</name>
<feature type="modified residue" description="4-aspartylphosphate" evidence="3">
    <location>
        <position position="58"/>
    </location>
</feature>
<proteinExistence type="predicted"/>
<keyword evidence="6" id="KW-1185">Reference proteome</keyword>
<dbReference type="CDD" id="cd17535">
    <property type="entry name" value="REC_NarL-like"/>
    <property type="match status" value="1"/>
</dbReference>
<dbReference type="Pfam" id="PF00072">
    <property type="entry name" value="Response_reg"/>
    <property type="match status" value="1"/>
</dbReference>
<dbReference type="InterPro" id="IPR033756">
    <property type="entry name" value="YlxH/NBP35"/>
</dbReference>
<dbReference type="InterPro" id="IPR011006">
    <property type="entry name" value="CheY-like_superfamily"/>
</dbReference>
<evidence type="ECO:0000256" key="1">
    <source>
        <dbReference type="ARBA" id="ARBA00022741"/>
    </source>
</evidence>
<dbReference type="Gene3D" id="3.40.50.300">
    <property type="entry name" value="P-loop containing nucleotide triphosphate hydrolases"/>
    <property type="match status" value="1"/>
</dbReference>
<dbReference type="OrthoDB" id="9794577at2"/>
<dbReference type="GO" id="GO:0005829">
    <property type="term" value="C:cytosol"/>
    <property type="evidence" value="ECO:0007669"/>
    <property type="project" value="TreeGrafter"/>
</dbReference>
<dbReference type="EMBL" id="FYEK01000077">
    <property type="protein sequence ID" value="SNB75657.1"/>
    <property type="molecule type" value="Genomic_DNA"/>
</dbReference>
<dbReference type="PROSITE" id="PS50110">
    <property type="entry name" value="RESPONSE_REGULATORY"/>
    <property type="match status" value="1"/>
</dbReference>
<dbReference type="SUPFAM" id="SSF52540">
    <property type="entry name" value="P-loop containing nucleoside triphosphate hydrolases"/>
    <property type="match status" value="1"/>
</dbReference>
<evidence type="ECO:0000259" key="4">
    <source>
        <dbReference type="PROSITE" id="PS50110"/>
    </source>
</evidence>
<dbReference type="InterPro" id="IPR050625">
    <property type="entry name" value="ParA/MinD_ATPase"/>
</dbReference>
<dbReference type="PANTHER" id="PTHR43384:SF13">
    <property type="entry name" value="SLR0110 PROTEIN"/>
    <property type="match status" value="1"/>
</dbReference>
<evidence type="ECO:0000256" key="2">
    <source>
        <dbReference type="ARBA" id="ARBA00022840"/>
    </source>
</evidence>
<feature type="domain" description="Response regulatory" evidence="4">
    <location>
        <begin position="7"/>
        <end position="123"/>
    </location>
</feature>